<dbReference type="OrthoDB" id="268763at2759"/>
<dbReference type="Pfam" id="PF22241">
    <property type="entry name" value="PSMD12-CSN4_N"/>
    <property type="match status" value="1"/>
</dbReference>
<evidence type="ECO:0000259" key="3">
    <source>
        <dbReference type="PROSITE" id="PS50250"/>
    </source>
</evidence>
<comment type="similarity">
    <text evidence="1">Belongs to the proteasome subunit p55 family.</text>
</comment>
<keyword evidence="2" id="KW-0647">Proteasome</keyword>
<name>A0A1Q2YJX8_9ASCO</name>
<evidence type="ECO:0000313" key="5">
    <source>
        <dbReference type="Proteomes" id="UP000186136"/>
    </source>
</evidence>
<dbReference type="PROSITE" id="PS50250">
    <property type="entry name" value="PCI"/>
    <property type="match status" value="1"/>
</dbReference>
<dbReference type="InterPro" id="IPR040134">
    <property type="entry name" value="PSMD12/CSN4"/>
</dbReference>
<evidence type="ECO:0000313" key="4">
    <source>
        <dbReference type="EMBL" id="GAV29858.1"/>
    </source>
</evidence>
<dbReference type="InterPro" id="IPR036388">
    <property type="entry name" value="WH-like_DNA-bd_sf"/>
</dbReference>
<evidence type="ECO:0000256" key="2">
    <source>
        <dbReference type="ARBA" id="ARBA00022942"/>
    </source>
</evidence>
<proteinExistence type="inferred from homology"/>
<dbReference type="FunFam" id="1.10.10.10:FF:000070">
    <property type="entry name" value="26S proteasome non-ATPase regulatory subunit 12"/>
    <property type="match status" value="1"/>
</dbReference>
<dbReference type="InterPro" id="IPR054559">
    <property type="entry name" value="PSMD12-CSN4-like_N"/>
</dbReference>
<organism evidence="4 5">
    <name type="scientific">Pichia membranifaciens</name>
    <dbReference type="NCBI Taxonomy" id="4926"/>
    <lineage>
        <taxon>Eukaryota</taxon>
        <taxon>Fungi</taxon>
        <taxon>Dikarya</taxon>
        <taxon>Ascomycota</taxon>
        <taxon>Saccharomycotina</taxon>
        <taxon>Pichiomycetes</taxon>
        <taxon>Pichiales</taxon>
        <taxon>Pichiaceae</taxon>
        <taxon>Pichia</taxon>
    </lineage>
</organism>
<dbReference type="Proteomes" id="UP000186136">
    <property type="component" value="Unassembled WGS sequence"/>
</dbReference>
<dbReference type="GO" id="GO:0005737">
    <property type="term" value="C:cytoplasm"/>
    <property type="evidence" value="ECO:0007669"/>
    <property type="project" value="TreeGrafter"/>
</dbReference>
<comment type="caution">
    <text evidence="4">The sequence shown here is derived from an EMBL/GenBank/DDBJ whole genome shotgun (WGS) entry which is preliminary data.</text>
</comment>
<dbReference type="AlphaFoldDB" id="A0A1Q2YJX8"/>
<gene>
    <name evidence="4" type="ORF">PMKS-003363</name>
</gene>
<reference evidence="4 5" key="1">
    <citation type="submission" date="2016-08" db="EMBL/GenBank/DDBJ databases">
        <title>Whole genome shotgun sequence of Pichia membranifaciens KS47-1.</title>
        <authorList>
            <person name="Konishi M."/>
            <person name="Ishida M."/>
            <person name="Arakawa T."/>
            <person name="Kato Y."/>
            <person name="Horiuchi J."/>
        </authorList>
    </citation>
    <scope>NUCLEOTIDE SEQUENCE [LARGE SCALE GENOMIC DNA]</scope>
    <source>
        <strain evidence="4 5">KS47-1</strain>
    </source>
</reference>
<feature type="domain" description="PCI" evidence="3">
    <location>
        <begin position="230"/>
        <end position="405"/>
    </location>
</feature>
<dbReference type="SUPFAM" id="SSF46785">
    <property type="entry name" value="Winged helix' DNA-binding domain"/>
    <property type="match status" value="1"/>
</dbReference>
<dbReference type="InterPro" id="IPR036390">
    <property type="entry name" value="WH_DNA-bd_sf"/>
</dbReference>
<dbReference type="Gene3D" id="1.10.10.10">
    <property type="entry name" value="Winged helix-like DNA-binding domain superfamily/Winged helix DNA-binding domain"/>
    <property type="match status" value="1"/>
</dbReference>
<dbReference type="InterPro" id="IPR040896">
    <property type="entry name" value="RPN5_C"/>
</dbReference>
<dbReference type="InterPro" id="IPR000717">
    <property type="entry name" value="PCI_dom"/>
</dbReference>
<dbReference type="SMART" id="SM00088">
    <property type="entry name" value="PINT"/>
    <property type="match status" value="1"/>
</dbReference>
<dbReference type="PANTHER" id="PTHR10855:SF1">
    <property type="entry name" value="26S PROTEASOME NON-ATPASE REGULATORY SUBUNIT 12"/>
    <property type="match status" value="1"/>
</dbReference>
<dbReference type="GO" id="GO:0005634">
    <property type="term" value="C:nucleus"/>
    <property type="evidence" value="ECO:0007669"/>
    <property type="project" value="UniProtKB-ARBA"/>
</dbReference>
<evidence type="ECO:0000256" key="1">
    <source>
        <dbReference type="ARBA" id="ARBA00006397"/>
    </source>
</evidence>
<dbReference type="PANTHER" id="PTHR10855">
    <property type="entry name" value="26S PROTEASOME NON-ATPASE REGULATORY SUBUNIT 12/COP9 SIGNALOSOME COMPLEX SUBUNIT 4"/>
    <property type="match status" value="1"/>
</dbReference>
<sequence>MSSDPFQKPQKDYTETLNEQFTQIDELIKTDYKSALDKLLLLEKQTRQASDGASSKRIMVKLTDLLVYAKDWELLNEQITLLSKKHGQLKESIQVLIQGVIKNLDAIKDLDTKMKVIETIRIVTENKIFVEIERARVTKILSDILLNEKHDLDQACEVLSELQVETYASMDIEDKIEFILDQMKLNNLKGDFQFSKILSRKILIRTLEKFADHKLRYYQLITEIALFEDDYENIVKYNLNIYNIPKIQGDLEEAIKYLKQVAAYIVLTPYSNSQNDLISRVAIDKNLSKLPVEQELIKVFTTKELISWKKFEEVIVAKLLHEDIFDETTEKGNLHLKDLKKRVTELNLRVISIYYSSIKLDRLCHLLELNQLETEGFIIDLVNKGDLFAKINRPFKVVNFIKPKTENELLNDWSGSIDKLLESIETVEHLINKEEMIHASAN</sequence>
<accession>A0A1Q2YJX8</accession>
<keyword evidence="5" id="KW-1185">Reference proteome</keyword>
<dbReference type="EMBL" id="BDGI01000143">
    <property type="protein sequence ID" value="GAV29858.1"/>
    <property type="molecule type" value="Genomic_DNA"/>
</dbReference>
<protein>
    <recommendedName>
        <fullName evidence="3">PCI domain-containing protein</fullName>
    </recommendedName>
</protein>
<dbReference type="Pfam" id="PF01399">
    <property type="entry name" value="PCI"/>
    <property type="match status" value="1"/>
</dbReference>
<dbReference type="GO" id="GO:0008541">
    <property type="term" value="C:proteasome regulatory particle, lid subcomplex"/>
    <property type="evidence" value="ECO:0007669"/>
    <property type="project" value="TreeGrafter"/>
</dbReference>
<dbReference type="Pfam" id="PF18098">
    <property type="entry name" value="RPN5_C"/>
    <property type="match status" value="1"/>
</dbReference>